<dbReference type="SUPFAM" id="SSF49503">
    <property type="entry name" value="Cupredoxins"/>
    <property type="match status" value="1"/>
</dbReference>
<feature type="transmembrane region" description="Helical" evidence="2">
    <location>
        <begin position="246"/>
        <end position="268"/>
    </location>
</feature>
<accession>A0A8H4J766</accession>
<dbReference type="EMBL" id="WWBZ02000001">
    <property type="protein sequence ID" value="KAF4314585.1"/>
    <property type="molecule type" value="Genomic_DNA"/>
</dbReference>
<evidence type="ECO:0000256" key="1">
    <source>
        <dbReference type="SAM" id="MobiDB-lite"/>
    </source>
</evidence>
<keyword evidence="2" id="KW-0812">Transmembrane</keyword>
<dbReference type="OrthoDB" id="2331100at2759"/>
<feature type="compositionally biased region" description="Polar residues" evidence="1">
    <location>
        <begin position="289"/>
        <end position="305"/>
    </location>
</feature>
<dbReference type="AlphaFoldDB" id="A0A8H4J766"/>
<comment type="caution">
    <text evidence="3">The sequence shown here is derived from an EMBL/GenBank/DDBJ whole genome shotgun (WGS) entry which is preliminary data.</text>
</comment>
<reference evidence="3" key="1">
    <citation type="submission" date="2020-04" db="EMBL/GenBank/DDBJ databases">
        <title>Genome Assembly and Annotation of Botryosphaeria dothidea sdau 11-99, a Latent Pathogen of Apple Fruit Ring Rot in China.</title>
        <authorList>
            <person name="Yu C."/>
            <person name="Diao Y."/>
            <person name="Lu Q."/>
            <person name="Zhao J."/>
            <person name="Cui S."/>
            <person name="Peng C."/>
            <person name="He B."/>
            <person name="Liu H."/>
        </authorList>
    </citation>
    <scope>NUCLEOTIDE SEQUENCE [LARGE SCALE GENOMIC DNA]</scope>
    <source>
        <strain evidence="3">Sdau11-99</strain>
    </source>
</reference>
<name>A0A8H4J766_9PEZI</name>
<dbReference type="InterPro" id="IPR052953">
    <property type="entry name" value="Ser-rich/MCO-related"/>
</dbReference>
<dbReference type="InterPro" id="IPR008972">
    <property type="entry name" value="Cupredoxin"/>
</dbReference>
<dbReference type="PANTHER" id="PTHR34883:SF8">
    <property type="entry name" value="EXTRACELLULAR SERINE-RICH PROTEIN (AFU_ORTHOLOGUE AFUA_6G00670)"/>
    <property type="match status" value="1"/>
</dbReference>
<evidence type="ECO:0000256" key="2">
    <source>
        <dbReference type="SAM" id="Phobius"/>
    </source>
</evidence>
<dbReference type="PANTHER" id="PTHR34883">
    <property type="entry name" value="SERINE-RICH PROTEIN, PUTATIVE-RELATED-RELATED"/>
    <property type="match status" value="1"/>
</dbReference>
<keyword evidence="2" id="KW-1133">Transmembrane helix</keyword>
<keyword evidence="4" id="KW-1185">Reference proteome</keyword>
<gene>
    <name evidence="3" type="ORF">GTA08_BOTSDO00889</name>
</gene>
<organism evidence="3 4">
    <name type="scientific">Botryosphaeria dothidea</name>
    <dbReference type="NCBI Taxonomy" id="55169"/>
    <lineage>
        <taxon>Eukaryota</taxon>
        <taxon>Fungi</taxon>
        <taxon>Dikarya</taxon>
        <taxon>Ascomycota</taxon>
        <taxon>Pezizomycotina</taxon>
        <taxon>Dothideomycetes</taxon>
        <taxon>Dothideomycetes incertae sedis</taxon>
        <taxon>Botryosphaeriales</taxon>
        <taxon>Botryosphaeriaceae</taxon>
        <taxon>Botryosphaeria</taxon>
    </lineage>
</organism>
<keyword evidence="2" id="KW-0472">Membrane</keyword>
<evidence type="ECO:0000313" key="4">
    <source>
        <dbReference type="Proteomes" id="UP000572817"/>
    </source>
</evidence>
<sequence length="419" mass="43812">MTLIPETPGTSSKISSDMVALFLTAIALVLAYLRALVSAQDDVTIIGTTLPQTTTTSKDVSAATGGSRTSTTRPPATTTITVNRVQNLFVPENITAQVGDVVKFEFWPTNNSVARSELGYPCVPYGLTGGSKSGLGFWSGFKPIVANLAQVNISELPAFYMVINRVTPLFFYNSAPGACIDHQMVGADPSQISVQKRAAAATTLALSPGEALPQGSSISSFNAATATSSSAPASSSPTKDSASSGAIAGIVIGVLACFALVGMAIWSLRRLRRRRAHRDQNNNDDDGLSPTSEPDLTSLGTTPRSPLTPRAAVPELPGSTIDGVFVDGGRAWSRPGSEGGGYVVSPPPPWTPDGRGGAGGVFEPWQEGRGGQGRLRVASELSAYGEVRKDQVPSTPPDKRLPVLPEEQEKQKGPYKLGS</sequence>
<evidence type="ECO:0000313" key="3">
    <source>
        <dbReference type="EMBL" id="KAF4314585.1"/>
    </source>
</evidence>
<feature type="compositionally biased region" description="Basic and acidic residues" evidence="1">
    <location>
        <begin position="386"/>
        <end position="412"/>
    </location>
</feature>
<feature type="region of interest" description="Disordered" evidence="1">
    <location>
        <begin position="56"/>
        <end position="75"/>
    </location>
</feature>
<proteinExistence type="predicted"/>
<protein>
    <submittedName>
        <fullName evidence="3">Major facilitator superfamily</fullName>
    </submittedName>
</protein>
<feature type="region of interest" description="Disordered" evidence="1">
    <location>
        <begin position="279"/>
        <end position="419"/>
    </location>
</feature>
<dbReference type="Proteomes" id="UP000572817">
    <property type="component" value="Unassembled WGS sequence"/>
</dbReference>